<gene>
    <name evidence="9" type="ORF">SAMN02982922_3892</name>
</gene>
<protein>
    <submittedName>
        <fullName evidence="9">Rieske 2Fe-2S family protein</fullName>
    </submittedName>
</protein>
<keyword evidence="6" id="KW-0411">Iron-sulfur</keyword>
<dbReference type="RefSeq" id="WP_085467757.1">
    <property type="nucleotide sequence ID" value="NZ_FXBL01000004.1"/>
</dbReference>
<dbReference type="CDD" id="cd08884">
    <property type="entry name" value="RHO_alpha_C_GbcA-like"/>
    <property type="match status" value="1"/>
</dbReference>
<dbReference type="GO" id="GO:0016491">
    <property type="term" value="F:oxidoreductase activity"/>
    <property type="evidence" value="ECO:0007669"/>
    <property type="project" value="UniProtKB-KW"/>
</dbReference>
<keyword evidence="4" id="KW-0560">Oxidoreductase</keyword>
<name>A0A1X7PFJ9_9HYPH</name>
<comment type="cofactor">
    <cofactor evidence="1">
        <name>Fe cation</name>
        <dbReference type="ChEBI" id="CHEBI:24875"/>
    </cofactor>
</comment>
<dbReference type="PRINTS" id="PR00090">
    <property type="entry name" value="RNGDIOXGNASE"/>
</dbReference>
<dbReference type="EMBL" id="FXBL01000004">
    <property type="protein sequence ID" value="SMH49270.1"/>
    <property type="molecule type" value="Genomic_DNA"/>
</dbReference>
<organism evidence="9 10">
    <name type="scientific">Mesorhizobium australicum</name>
    <dbReference type="NCBI Taxonomy" id="536018"/>
    <lineage>
        <taxon>Bacteria</taxon>
        <taxon>Pseudomonadati</taxon>
        <taxon>Pseudomonadota</taxon>
        <taxon>Alphaproteobacteria</taxon>
        <taxon>Hyphomicrobiales</taxon>
        <taxon>Phyllobacteriaceae</taxon>
        <taxon>Mesorhizobium</taxon>
    </lineage>
</organism>
<dbReference type="InterPro" id="IPR015879">
    <property type="entry name" value="Ring_hydroxy_dOase_asu_C_dom"/>
</dbReference>
<dbReference type="AlphaFoldDB" id="A0A1X7PFJ9"/>
<dbReference type="InterPro" id="IPR036922">
    <property type="entry name" value="Rieske_2Fe-2S_sf"/>
</dbReference>
<dbReference type="PANTHER" id="PTHR43756">
    <property type="entry name" value="CHOLINE MONOOXYGENASE, CHLOROPLASTIC"/>
    <property type="match status" value="1"/>
</dbReference>
<evidence type="ECO:0000256" key="1">
    <source>
        <dbReference type="ARBA" id="ARBA00001962"/>
    </source>
</evidence>
<feature type="compositionally biased region" description="Polar residues" evidence="7">
    <location>
        <begin position="1"/>
        <end position="10"/>
    </location>
</feature>
<dbReference type="SUPFAM" id="SSF50022">
    <property type="entry name" value="ISP domain"/>
    <property type="match status" value="1"/>
</dbReference>
<dbReference type="GO" id="GO:0051537">
    <property type="term" value="F:2 iron, 2 sulfur cluster binding"/>
    <property type="evidence" value="ECO:0007669"/>
    <property type="project" value="UniProtKB-KW"/>
</dbReference>
<dbReference type="SUPFAM" id="SSF55961">
    <property type="entry name" value="Bet v1-like"/>
    <property type="match status" value="1"/>
</dbReference>
<feature type="domain" description="Rieske" evidence="8">
    <location>
        <begin position="45"/>
        <end position="155"/>
    </location>
</feature>
<reference evidence="9 10" key="1">
    <citation type="submission" date="2017-04" db="EMBL/GenBank/DDBJ databases">
        <authorList>
            <person name="Afonso C.L."/>
            <person name="Miller P.J."/>
            <person name="Scott M.A."/>
            <person name="Spackman E."/>
            <person name="Goraichik I."/>
            <person name="Dimitrov K.M."/>
            <person name="Suarez D.L."/>
            <person name="Swayne D.E."/>
        </authorList>
    </citation>
    <scope>NUCLEOTIDE SEQUENCE [LARGE SCALE GENOMIC DNA]</scope>
    <source>
        <strain evidence="9 10">B5P</strain>
    </source>
</reference>
<keyword evidence="5" id="KW-0408">Iron</keyword>
<sequence length="395" mass="44907">MTLIQKQTADPYNGLRSAEPTLPSADYHDPERFRAEMDAIWSRNWINVCRSSDLDGPRTFRTVRIGTQEIVLLRDEAGVLRGFHNTCRHRGSALCTENEGRLKGRLLVCPYHSWSYATDGRLIGVPSKLLPPGFDKADHGLYRVAVEEWRGFVFVNLDERPARSAAETFDAGTVSLANWPLEDLTVGHRYVKRMQCNWKIFWENFNECLHCPNVHPELSNLVPIYGRGLMARHDDPHWEKHADDHSPEYSGGLRQGAETWSIDGKTHGPVFPRLSEAEREAGQSYATHLPSMFVVGHVDYVRSVRLMPVGPEETELTAEWLFPAEPLAAGNIDVDSIVAFGRLVLDQDAAICEINQRGLRSRRHREGVLMPEEYDVHRFQQWVRGEMRAADISKA</sequence>
<dbReference type="PROSITE" id="PS51296">
    <property type="entry name" value="RIESKE"/>
    <property type="match status" value="1"/>
</dbReference>
<accession>A0A1X7PFJ9</accession>
<keyword evidence="10" id="KW-1185">Reference proteome</keyword>
<dbReference type="InterPro" id="IPR001663">
    <property type="entry name" value="Rng_hydr_dOase-A"/>
</dbReference>
<evidence type="ECO:0000259" key="8">
    <source>
        <dbReference type="PROSITE" id="PS51296"/>
    </source>
</evidence>
<evidence type="ECO:0000256" key="2">
    <source>
        <dbReference type="ARBA" id="ARBA00022714"/>
    </source>
</evidence>
<evidence type="ECO:0000313" key="10">
    <source>
        <dbReference type="Proteomes" id="UP000193083"/>
    </source>
</evidence>
<evidence type="ECO:0000256" key="3">
    <source>
        <dbReference type="ARBA" id="ARBA00022723"/>
    </source>
</evidence>
<evidence type="ECO:0000256" key="5">
    <source>
        <dbReference type="ARBA" id="ARBA00023004"/>
    </source>
</evidence>
<dbReference type="Proteomes" id="UP000193083">
    <property type="component" value="Unassembled WGS sequence"/>
</dbReference>
<dbReference type="CDD" id="cd03469">
    <property type="entry name" value="Rieske_RO_Alpha_N"/>
    <property type="match status" value="1"/>
</dbReference>
<keyword evidence="2" id="KW-0001">2Fe-2S</keyword>
<evidence type="ECO:0000313" key="9">
    <source>
        <dbReference type="EMBL" id="SMH49270.1"/>
    </source>
</evidence>
<dbReference type="Gene3D" id="2.102.10.10">
    <property type="entry name" value="Rieske [2Fe-2S] iron-sulphur domain"/>
    <property type="match status" value="1"/>
</dbReference>
<proteinExistence type="predicted"/>
<evidence type="ECO:0000256" key="7">
    <source>
        <dbReference type="SAM" id="MobiDB-lite"/>
    </source>
</evidence>
<dbReference type="Pfam" id="PF00355">
    <property type="entry name" value="Rieske"/>
    <property type="match status" value="1"/>
</dbReference>
<feature type="region of interest" description="Disordered" evidence="7">
    <location>
        <begin position="1"/>
        <end position="27"/>
    </location>
</feature>
<dbReference type="GO" id="GO:0005506">
    <property type="term" value="F:iron ion binding"/>
    <property type="evidence" value="ECO:0007669"/>
    <property type="project" value="InterPro"/>
</dbReference>
<dbReference type="Pfam" id="PF00848">
    <property type="entry name" value="Ring_hydroxyl_A"/>
    <property type="match status" value="1"/>
</dbReference>
<dbReference type="InterPro" id="IPR017941">
    <property type="entry name" value="Rieske_2Fe-2S"/>
</dbReference>
<keyword evidence="3" id="KW-0479">Metal-binding</keyword>
<evidence type="ECO:0000256" key="6">
    <source>
        <dbReference type="ARBA" id="ARBA00023014"/>
    </source>
</evidence>
<dbReference type="PANTHER" id="PTHR43756:SF5">
    <property type="entry name" value="CHOLINE MONOOXYGENASE, CHLOROPLASTIC"/>
    <property type="match status" value="1"/>
</dbReference>
<evidence type="ECO:0000256" key="4">
    <source>
        <dbReference type="ARBA" id="ARBA00023002"/>
    </source>
</evidence>
<dbReference type="Gene3D" id="3.90.380.10">
    <property type="entry name" value="Naphthalene 1,2-dioxygenase Alpha Subunit, Chain A, domain 1"/>
    <property type="match status" value="1"/>
</dbReference>
<dbReference type="OrthoDB" id="7456916at2"/>